<dbReference type="GO" id="GO:0003676">
    <property type="term" value="F:nucleic acid binding"/>
    <property type="evidence" value="ECO:0007669"/>
    <property type="project" value="InterPro"/>
</dbReference>
<dbReference type="Gene3D" id="3.40.50.150">
    <property type="entry name" value="Vaccinia Virus protein VP39"/>
    <property type="match status" value="1"/>
</dbReference>
<gene>
    <name evidence="3" type="ORF">G6N73_22755</name>
</gene>
<comment type="caution">
    <text evidence="3">The sequence shown here is derived from an EMBL/GenBank/DDBJ whole genome shotgun (WGS) entry which is preliminary data.</text>
</comment>
<evidence type="ECO:0008006" key="5">
    <source>
        <dbReference type="Google" id="ProtNLM"/>
    </source>
</evidence>
<dbReference type="InterPro" id="IPR050953">
    <property type="entry name" value="N4_N6_ade-DNA_methylase"/>
</dbReference>
<evidence type="ECO:0000313" key="3">
    <source>
        <dbReference type="EMBL" id="NGO53939.1"/>
    </source>
</evidence>
<dbReference type="GO" id="GO:0009007">
    <property type="term" value="F:site-specific DNA-methyltransferase (adenine-specific) activity"/>
    <property type="evidence" value="ECO:0007669"/>
    <property type="project" value="UniProtKB-EC"/>
</dbReference>
<dbReference type="PROSITE" id="PS00092">
    <property type="entry name" value="N6_MTASE"/>
    <property type="match status" value="1"/>
</dbReference>
<dbReference type="InterPro" id="IPR002052">
    <property type="entry name" value="DNA_methylase_N6_adenine_CS"/>
</dbReference>
<dbReference type="AlphaFoldDB" id="A0A6G4WH65"/>
<dbReference type="PANTHER" id="PTHR33841:SF4">
    <property type="entry name" value="RESTRICTION MODIFICATION SYSTEM DNA SPECIFICITY DOMAIN"/>
    <property type="match status" value="1"/>
</dbReference>
<name>A0A6G4WH65_9HYPH</name>
<dbReference type="PANTHER" id="PTHR33841">
    <property type="entry name" value="DNA METHYLTRANSFERASE YEEA-RELATED"/>
    <property type="match status" value="1"/>
</dbReference>
<keyword evidence="2" id="KW-0808">Transferase</keyword>
<keyword evidence="4" id="KW-1185">Reference proteome</keyword>
<proteinExistence type="predicted"/>
<organism evidence="3 4">
    <name type="scientific">Allomesorhizobium camelthorni</name>
    <dbReference type="NCBI Taxonomy" id="475069"/>
    <lineage>
        <taxon>Bacteria</taxon>
        <taxon>Pseudomonadati</taxon>
        <taxon>Pseudomonadota</taxon>
        <taxon>Alphaproteobacteria</taxon>
        <taxon>Hyphomicrobiales</taxon>
        <taxon>Phyllobacteriaceae</taxon>
        <taxon>Allomesorhizobium</taxon>
    </lineage>
</organism>
<dbReference type="Proteomes" id="UP001642900">
    <property type="component" value="Unassembled WGS sequence"/>
</dbReference>
<accession>A0A6G4WH65</accession>
<evidence type="ECO:0000256" key="1">
    <source>
        <dbReference type="ARBA" id="ARBA00022603"/>
    </source>
</evidence>
<keyword evidence="1" id="KW-0489">Methyltransferase</keyword>
<dbReference type="RefSeq" id="WP_165031786.1">
    <property type="nucleotide sequence ID" value="NZ_JAAKZF010000040.1"/>
</dbReference>
<dbReference type="EMBL" id="JAAKZF010000040">
    <property type="protein sequence ID" value="NGO53939.1"/>
    <property type="molecule type" value="Genomic_DNA"/>
</dbReference>
<dbReference type="SUPFAM" id="SSF53335">
    <property type="entry name" value="S-adenosyl-L-methionine-dependent methyltransferases"/>
    <property type="match status" value="1"/>
</dbReference>
<protein>
    <recommendedName>
        <fullName evidence="5">Site-specific DNA-methyltransferase (adenine-specific)</fullName>
    </recommendedName>
</protein>
<evidence type="ECO:0000313" key="4">
    <source>
        <dbReference type="Proteomes" id="UP001642900"/>
    </source>
</evidence>
<evidence type="ECO:0000256" key="2">
    <source>
        <dbReference type="ARBA" id="ARBA00022679"/>
    </source>
</evidence>
<sequence>MIDGITKHVVGMDLHPVAVTLARVTYLLAIGRDRLTDENRGVIQIPVYLGDSLQFQEQGVDLWSAGNLVIRADDRREMFDSELRFPDALLEDAARFDLLVNEMVNKAAGRKAGDPIPSLNPVFNRLAIPEQHRAVINGTFKTMCRLHDEGRDHIWGYYVRNLARPLWMSRPGNRVDVLIGNPPWLAYRHMPANMQATYRKMSEARGLWAGAEIATHQDLSGLFVVRASELYLRKDGKFGLVLPNAAIDRDHYDGFRRGHYGDGSGGLALSFGPPWDLRRIRPHFFPRAASVAFGTRSEVSRPMPEEAEIWSGRLRTPNSHWEEARPSLVRADGRVRRVGQITKSPYAPAFTQGATFTPRVAFVVEKQEVSPLGRVQGTVALKSSRSVQEKKPWKDLPAIEGVIESEFVRPYFTGDNVFPYRVGDPLLSVIPCSARELLDQGQIEMHPGPMSISRLRVGISGSSWIPSSKAARSMRSCSNCCRSQTPTRMTNALEDVLPASFGGCWIVPAFDHRGYPSGFAGTRHGRAAVENLGYRQRLEANPFLAQRCEAGRPPVPAWSL</sequence>
<dbReference type="InterPro" id="IPR029063">
    <property type="entry name" value="SAM-dependent_MTases_sf"/>
</dbReference>
<dbReference type="GO" id="GO:0032259">
    <property type="term" value="P:methylation"/>
    <property type="evidence" value="ECO:0007669"/>
    <property type="project" value="UniProtKB-KW"/>
</dbReference>
<reference evidence="3 4" key="1">
    <citation type="submission" date="2020-02" db="EMBL/GenBank/DDBJ databases">
        <title>Genome sequence of strain CCNWXJ40-4.</title>
        <authorList>
            <person name="Gao J."/>
            <person name="Sun J."/>
        </authorList>
    </citation>
    <scope>NUCLEOTIDE SEQUENCE [LARGE SCALE GENOMIC DNA]</scope>
    <source>
        <strain evidence="3 4">CCNWXJ 40-4</strain>
    </source>
</reference>